<keyword evidence="2" id="KW-1185">Reference proteome</keyword>
<sequence>MLTLLREPRFRQEISRFDVAEMVMADFHRRWVEGSAPVTIVTSDSQLDLPVATTTTQATAQQGQGSSDQ</sequence>
<gene>
    <name evidence="1" type="ORF">D0Z00_002722</name>
</gene>
<accession>A0ACB6V381</accession>
<comment type="caution">
    <text evidence="1">The sequence shown here is derived from an EMBL/GenBank/DDBJ whole genome shotgun (WGS) entry which is preliminary data.</text>
</comment>
<name>A0ACB6V381_9ASCO</name>
<proteinExistence type="predicted"/>
<evidence type="ECO:0000313" key="1">
    <source>
        <dbReference type="EMBL" id="KAF5096597.1"/>
    </source>
</evidence>
<evidence type="ECO:0000313" key="2">
    <source>
        <dbReference type="Proteomes" id="UP000744676"/>
    </source>
</evidence>
<reference evidence="1 2" key="1">
    <citation type="journal article" date="2020" name="Front. Microbiol.">
        <title>Phenotypic and Genetic Characterization of the Cheese Ripening Yeast Geotrichum candidum.</title>
        <authorList>
            <person name="Perkins V."/>
            <person name="Vignola S."/>
            <person name="Lessard M.H."/>
            <person name="Plante P.L."/>
            <person name="Corbeil J."/>
            <person name="Dugat-Bony E."/>
            <person name="Frenette M."/>
            <person name="Labrie S."/>
        </authorList>
    </citation>
    <scope>NUCLEOTIDE SEQUENCE [LARGE SCALE GENOMIC DNA]</scope>
    <source>
        <strain evidence="1 2">LMA-1147</strain>
    </source>
</reference>
<dbReference type="Proteomes" id="UP000744676">
    <property type="component" value="Unassembled WGS sequence"/>
</dbReference>
<organism evidence="1 2">
    <name type="scientific">Geotrichum galactomycetum</name>
    <dbReference type="NCBI Taxonomy" id="27317"/>
    <lineage>
        <taxon>Eukaryota</taxon>
        <taxon>Fungi</taxon>
        <taxon>Dikarya</taxon>
        <taxon>Ascomycota</taxon>
        <taxon>Saccharomycotina</taxon>
        <taxon>Dipodascomycetes</taxon>
        <taxon>Dipodascales</taxon>
        <taxon>Dipodascaceae</taxon>
        <taxon>Geotrichum</taxon>
    </lineage>
</organism>
<protein>
    <submittedName>
        <fullName evidence="1">Uncharacterized protein</fullName>
    </submittedName>
</protein>
<dbReference type="EMBL" id="QVQA01000085">
    <property type="protein sequence ID" value="KAF5096597.1"/>
    <property type="molecule type" value="Genomic_DNA"/>
</dbReference>